<comment type="caution">
    <text evidence="1">The sequence shown here is derived from an EMBL/GenBank/DDBJ whole genome shotgun (WGS) entry which is preliminary data.</text>
</comment>
<name>A0A177EYI6_9EURO</name>
<dbReference type="RefSeq" id="XP_022509057.1">
    <property type="nucleotide sequence ID" value="XM_022658583.1"/>
</dbReference>
<accession>A0A177EYI6</accession>
<evidence type="ECO:0000313" key="2">
    <source>
        <dbReference type="Proteomes" id="UP000077002"/>
    </source>
</evidence>
<keyword evidence="2" id="KW-1185">Reference proteome</keyword>
<dbReference type="EMBL" id="LVKK01000077">
    <property type="protein sequence ID" value="OAG37105.1"/>
    <property type="molecule type" value="Genomic_DNA"/>
</dbReference>
<gene>
    <name evidence="1" type="ORF">AYO21_08640</name>
</gene>
<evidence type="ECO:0000313" key="1">
    <source>
        <dbReference type="EMBL" id="OAG37105.1"/>
    </source>
</evidence>
<dbReference type="GeneID" id="34603783"/>
<protein>
    <submittedName>
        <fullName evidence="1">Uncharacterized protein</fullName>
    </submittedName>
</protein>
<reference evidence="1 2" key="1">
    <citation type="submission" date="2016-03" db="EMBL/GenBank/DDBJ databases">
        <title>Draft genome sequence of the Fonsecaea monophora CBS 269.37.</title>
        <authorList>
            <person name="Bombassaro A."/>
            <person name="Vinicius W.A."/>
            <person name="De Hoog S."/>
            <person name="Sun J."/>
            <person name="Souza E.M."/>
            <person name="Raittz R.T."/>
            <person name="Costa F."/>
            <person name="Leao A.C."/>
            <person name="Tadra-Sfeir M.Z."/>
            <person name="Baura V."/>
            <person name="Balsanelli E."/>
            <person name="Pedrosa F.O."/>
            <person name="Moreno L.F."/>
            <person name="Steffens M.B."/>
            <person name="Xi L."/>
            <person name="Bocca A.L."/>
            <person name="Felipe M.S."/>
            <person name="Teixeira M."/>
            <person name="Telles Filho F.Q."/>
            <person name="Azevedo C.M."/>
            <person name="Gomes R."/>
            <person name="Vicente V.A."/>
        </authorList>
    </citation>
    <scope>NUCLEOTIDE SEQUENCE [LARGE SCALE GENOMIC DNA]</scope>
    <source>
        <strain evidence="1 2">CBS 269.37</strain>
    </source>
</reference>
<dbReference type="OrthoDB" id="10607654at2759"/>
<sequence length="115" mass="12898">MDTLKFEELEVDVEKPRLVLGKGHFAVQEVILHFLAPSHSCVEAERPNGPDVRDMFARLSLEGLSAKASENTNEKRVRKVEDVHDMFEESRIGASRPILVVGMSCSSSSLDYDHE</sequence>
<proteinExistence type="predicted"/>
<dbReference type="AlphaFoldDB" id="A0A177EYI6"/>
<dbReference type="Proteomes" id="UP000077002">
    <property type="component" value="Unassembled WGS sequence"/>
</dbReference>
<organism evidence="1 2">
    <name type="scientific">Fonsecaea monophora</name>
    <dbReference type="NCBI Taxonomy" id="254056"/>
    <lineage>
        <taxon>Eukaryota</taxon>
        <taxon>Fungi</taxon>
        <taxon>Dikarya</taxon>
        <taxon>Ascomycota</taxon>
        <taxon>Pezizomycotina</taxon>
        <taxon>Eurotiomycetes</taxon>
        <taxon>Chaetothyriomycetidae</taxon>
        <taxon>Chaetothyriales</taxon>
        <taxon>Herpotrichiellaceae</taxon>
        <taxon>Fonsecaea</taxon>
    </lineage>
</organism>